<dbReference type="SUPFAM" id="SSF53098">
    <property type="entry name" value="Ribonuclease H-like"/>
    <property type="match status" value="1"/>
</dbReference>
<dbReference type="PROSITE" id="PS00116">
    <property type="entry name" value="DNA_POLYMERASE_B"/>
    <property type="match status" value="1"/>
</dbReference>
<evidence type="ECO:0000256" key="3">
    <source>
        <dbReference type="ARBA" id="ARBA00022679"/>
    </source>
</evidence>
<comment type="similarity">
    <text evidence="2 10">Belongs to the DNA polymerase type-B family.</text>
</comment>
<keyword evidence="4 10" id="KW-0548">Nucleotidyltransferase</keyword>
<dbReference type="PANTHER" id="PTHR33568">
    <property type="entry name" value="DNA POLYMERASE"/>
    <property type="match status" value="1"/>
</dbReference>
<dbReference type="InterPro" id="IPR036397">
    <property type="entry name" value="RNaseH_sf"/>
</dbReference>
<feature type="domain" description="DNA-directed DNA polymerase family B mitochondria/virus" evidence="11">
    <location>
        <begin position="308"/>
        <end position="759"/>
    </location>
</feature>
<reference evidence="12" key="1">
    <citation type="submission" date="2021-04" db="EMBL/GenBank/DDBJ databases">
        <title>Transfer of mitochondrial tRNA genes to linear plasmids in fungi facilitates loss of such genes from mitochondrial DNA.</title>
        <authorList>
            <person name="Nieuwenhuis M."/>
            <person name="Groeneveld J."/>
            <person name="Aanen D.K."/>
        </authorList>
    </citation>
    <scope>NUCLEOTIDE SEQUENCE</scope>
    <source>
        <plasmid evidence="12">pT32</plasmid>
    </source>
</reference>
<gene>
    <name evidence="12" type="primary">dpo</name>
</gene>
<dbReference type="SMART" id="SM00486">
    <property type="entry name" value="POLBc"/>
    <property type="match status" value="1"/>
</dbReference>
<dbReference type="PRINTS" id="PR00106">
    <property type="entry name" value="DNAPOLB"/>
</dbReference>
<dbReference type="SUPFAM" id="SSF56672">
    <property type="entry name" value="DNA/RNA polymerases"/>
    <property type="match status" value="1"/>
</dbReference>
<keyword evidence="3 10" id="KW-0808">Transferase</keyword>
<evidence type="ECO:0000256" key="6">
    <source>
        <dbReference type="ARBA" id="ARBA00022932"/>
    </source>
</evidence>
<accession>A0A8F1ABX3</accession>
<evidence type="ECO:0000256" key="8">
    <source>
        <dbReference type="ARBA" id="ARBA00023128"/>
    </source>
</evidence>
<dbReference type="AlphaFoldDB" id="A0A8F1ABX3"/>
<dbReference type="Gene3D" id="1.10.287.690">
    <property type="entry name" value="Helix hairpin bin"/>
    <property type="match status" value="1"/>
</dbReference>
<evidence type="ECO:0000256" key="1">
    <source>
        <dbReference type="ARBA" id="ARBA00004173"/>
    </source>
</evidence>
<evidence type="ECO:0000256" key="7">
    <source>
        <dbReference type="ARBA" id="ARBA00023125"/>
    </source>
</evidence>
<dbReference type="GO" id="GO:0003887">
    <property type="term" value="F:DNA-directed DNA polymerase activity"/>
    <property type="evidence" value="ECO:0007669"/>
    <property type="project" value="UniProtKB-KW"/>
</dbReference>
<geneLocation type="plasmid" evidence="12">
    <name>pT32</name>
</geneLocation>
<keyword evidence="8 12" id="KW-0496">Mitochondrion</keyword>
<keyword evidence="7 10" id="KW-0238">DNA-binding</keyword>
<dbReference type="GO" id="GO:0005739">
    <property type="term" value="C:mitochondrion"/>
    <property type="evidence" value="ECO:0007669"/>
    <property type="project" value="UniProtKB-SubCell"/>
</dbReference>
<dbReference type="Gene3D" id="3.90.1600.10">
    <property type="entry name" value="Palm domain of DNA polymerase"/>
    <property type="match status" value="2"/>
</dbReference>
<dbReference type="Gene3D" id="3.30.420.10">
    <property type="entry name" value="Ribonuclease H-like superfamily/Ribonuclease H"/>
    <property type="match status" value="1"/>
</dbReference>
<dbReference type="EMBL" id="MW874134">
    <property type="protein sequence ID" value="QWO71398.1"/>
    <property type="molecule type" value="Genomic_DNA"/>
</dbReference>
<geneLocation type="mitochondrion" evidence="12"/>
<evidence type="ECO:0000313" key="12">
    <source>
        <dbReference type="EMBL" id="QWO71398.1"/>
    </source>
</evidence>
<comment type="catalytic activity">
    <reaction evidence="9 10">
        <text>DNA(n) + a 2'-deoxyribonucleoside 5'-triphosphate = DNA(n+1) + diphosphate</text>
        <dbReference type="Rhea" id="RHEA:22508"/>
        <dbReference type="Rhea" id="RHEA-COMP:17339"/>
        <dbReference type="Rhea" id="RHEA-COMP:17340"/>
        <dbReference type="ChEBI" id="CHEBI:33019"/>
        <dbReference type="ChEBI" id="CHEBI:61560"/>
        <dbReference type="ChEBI" id="CHEBI:173112"/>
        <dbReference type="EC" id="2.7.7.7"/>
    </reaction>
</comment>
<evidence type="ECO:0000256" key="9">
    <source>
        <dbReference type="ARBA" id="ARBA00049244"/>
    </source>
</evidence>
<dbReference type="EC" id="2.7.7.7" evidence="10"/>
<evidence type="ECO:0000256" key="10">
    <source>
        <dbReference type="RuleBase" id="RU000442"/>
    </source>
</evidence>
<evidence type="ECO:0000256" key="5">
    <source>
        <dbReference type="ARBA" id="ARBA00022705"/>
    </source>
</evidence>
<comment type="subcellular location">
    <subcellularLocation>
        <location evidence="1">Mitochondrion</location>
    </subcellularLocation>
</comment>
<evidence type="ECO:0000259" key="11">
    <source>
        <dbReference type="Pfam" id="PF03175"/>
    </source>
</evidence>
<protein>
    <recommendedName>
        <fullName evidence="10">DNA polymerase</fullName>
        <ecNumber evidence="10">2.7.7.7</ecNumber>
    </recommendedName>
</protein>
<dbReference type="InterPro" id="IPR004868">
    <property type="entry name" value="DNA-dir_DNA_pol_B_mt/vir"/>
</dbReference>
<dbReference type="GO" id="GO:0000166">
    <property type="term" value="F:nucleotide binding"/>
    <property type="evidence" value="ECO:0007669"/>
    <property type="project" value="InterPro"/>
</dbReference>
<dbReference type="InterPro" id="IPR015833">
    <property type="entry name" value="DNA-dir_DNA_pol_B_mt_lin_plsmd"/>
</dbReference>
<proteinExistence type="inferred from homology"/>
<dbReference type="PANTHER" id="PTHR33568:SF3">
    <property type="entry name" value="DNA-DIRECTED DNA POLYMERASE"/>
    <property type="match status" value="1"/>
</dbReference>
<keyword evidence="5 10" id="KW-0235">DNA replication</keyword>
<keyword evidence="12" id="KW-0614">Plasmid</keyword>
<dbReference type="InterPro" id="IPR017964">
    <property type="entry name" value="DNA-dir_DNA_pol_B_CS"/>
</dbReference>
<evidence type="ECO:0000256" key="2">
    <source>
        <dbReference type="ARBA" id="ARBA00005755"/>
    </source>
</evidence>
<dbReference type="PIRSF" id="PIRSF006517">
    <property type="entry name" value="DPol_mt_plasmid"/>
    <property type="match status" value="1"/>
</dbReference>
<name>A0A8F1ABX3_9AGAR</name>
<dbReference type="GO" id="GO:0006260">
    <property type="term" value="P:DNA replication"/>
    <property type="evidence" value="ECO:0007669"/>
    <property type="project" value="UniProtKB-KW"/>
</dbReference>
<organism evidence="12">
    <name type="scientific">Termitomyces sp. T32</name>
    <dbReference type="NCBI Taxonomy" id="2846915"/>
    <lineage>
        <taxon>Eukaryota</taxon>
        <taxon>Fungi</taxon>
        <taxon>Dikarya</taxon>
        <taxon>Basidiomycota</taxon>
        <taxon>Agaricomycotina</taxon>
        <taxon>Agaricomycetes</taxon>
        <taxon>Agaricomycetidae</taxon>
        <taxon>Agaricales</taxon>
        <taxon>Tricholomatineae</taxon>
        <taxon>Lyophyllaceae</taxon>
        <taxon>Termitomyces</taxon>
    </lineage>
</organism>
<dbReference type="InterPro" id="IPR006172">
    <property type="entry name" value="DNA-dir_DNA_pol_B"/>
</dbReference>
<dbReference type="Pfam" id="PF03175">
    <property type="entry name" value="DNA_pol_B_2"/>
    <property type="match status" value="1"/>
</dbReference>
<keyword evidence="6 10" id="KW-0239">DNA-directed DNA polymerase</keyword>
<dbReference type="InterPro" id="IPR043502">
    <property type="entry name" value="DNA/RNA_pol_sf"/>
</dbReference>
<evidence type="ECO:0000256" key="4">
    <source>
        <dbReference type="ARBA" id="ARBA00022695"/>
    </source>
</evidence>
<dbReference type="InterPro" id="IPR023211">
    <property type="entry name" value="DNA_pol_palm_dom_sf"/>
</dbReference>
<dbReference type="InterPro" id="IPR012337">
    <property type="entry name" value="RNaseH-like_sf"/>
</dbReference>
<sequence length="899" mass="104747">MILPKLITFNKWEDFYYKINNQILETHHIRCAISSLFKHINSQIPSDFDPIIIIQFKIKFDTNQIRSVSFVQTLKLSEFNDLSLIFIEFWNIKDTAYFSLKPSDIIFTYKIQGKEPNGEVIKESKLNRADSVKESKESSNFKFKGYSLPSTMDYSEWGEVISESDTSAIVKKAKSSLNYHIQISNTELKVEVKVKDKTILEFIDILLEKGKLNSFIRRIKNQEYIFIDGELTIKKVKKETKFLKRILLEEYMISDFLTLDLETRTIDGIMTPYSVSIYDGEAIMSFYLSDFKSTDEMLKSAIVSIMTPKYQNYRVYVHNFSHFDGIFLLRILSELTEFNIKPVIREGRIINLKFSFSIFNNKYKLHFRDSYLLLPFSLRKLALNFEVAAKGIFPYKFVNNKNLSLDYTGEIPGYEYFDNLSLQDYNQYCESFNKKSWNLREETIKYCNQDVVTLYLVLVKFQKKIFALFRVNIIKYPTLASLSLAIYRSQYLGDFKIPLIDGNLFTDIKKGYSGGSVDVYKPFSDKGEKIYRYDVNSLYPFVMRKEYMPVGNPIFFEGDISLISRGSGYDLDTNPFGFFEVEVTAPKSLRIPLLQTRIRSEDGIRTVSPLGTWKGTYFSEEIYNAIKFGYKFKIIRGYLFEKQKIFSGFVDFIYDLKVKSKRGTPDYLISKLLLNSLYGRFGMNPEMEHHVIISEDDTSKIIKAKTVTSITNLNNGKELISFFDPHDWDLENDKKSLNISVPIAAAVTSSARVHMSQFKTLKDIELFYTDTDSIDINRPLPSKYIGEELGLMKLEHIFNEAIFLAPKVYGGVTDTYEYVKIKGLKNPITFEEMKPLLFKDQSVEINQEKWYRNISSGNINIKQEIYTLMINNFKRKLIYNSQNKFIDTSPLYLNNGNKD</sequence>
<dbReference type="GO" id="GO:0003677">
    <property type="term" value="F:DNA binding"/>
    <property type="evidence" value="ECO:0007669"/>
    <property type="project" value="UniProtKB-KW"/>
</dbReference>